<name>A0A844ATP5_9RHOB</name>
<dbReference type="PANTHER" id="PTHR43798">
    <property type="entry name" value="MONOACYLGLYCEROL LIPASE"/>
    <property type="match status" value="1"/>
</dbReference>
<reference evidence="2 3" key="1">
    <citation type="submission" date="2019-10" db="EMBL/GenBank/DDBJ databases">
        <title>Epibacterium sp. nov., isolated from seawater.</title>
        <authorList>
            <person name="Zhang X."/>
            <person name="Li N."/>
        </authorList>
    </citation>
    <scope>NUCLEOTIDE SEQUENCE [LARGE SCALE GENOMIC DNA]</scope>
    <source>
        <strain evidence="2 3">SM1969</strain>
    </source>
</reference>
<dbReference type="InterPro" id="IPR050266">
    <property type="entry name" value="AB_hydrolase_sf"/>
</dbReference>
<comment type="caution">
    <text evidence="2">The sequence shown here is derived from an EMBL/GenBank/DDBJ whole genome shotgun (WGS) entry which is preliminary data.</text>
</comment>
<sequence length="252" mass="27981">MSIPVLFLHGWAMNGAFFQDVIDRLGDGFDCHAPDLPGHGANLSDDASLDRCVQLIEQWVEPLDRPILVGWSMGAGAAWRYVARSGTSKLRGLATIDMSPRILPDTDWQLGMLGQSSEDILSVSPKIVPHWHRMVKSIITNLYAKGSETPQHSETLQSFLDAQDPHQLRPLWDDLTAMDERATISQIDIPYLALCGAQSRLYSVEVAGWLVEQAQNARMEVFENAGHSPHLESPQAFCDALRRFAMNDCAKA</sequence>
<dbReference type="RefSeq" id="WP_153547187.1">
    <property type="nucleotide sequence ID" value="NZ_WIXK01000004.1"/>
</dbReference>
<organism evidence="2 3">
    <name type="scientific">Tritonibacter aquimaris</name>
    <dbReference type="NCBI Taxonomy" id="2663379"/>
    <lineage>
        <taxon>Bacteria</taxon>
        <taxon>Pseudomonadati</taxon>
        <taxon>Pseudomonadota</taxon>
        <taxon>Alphaproteobacteria</taxon>
        <taxon>Rhodobacterales</taxon>
        <taxon>Paracoccaceae</taxon>
        <taxon>Tritonibacter</taxon>
    </lineage>
</organism>
<keyword evidence="2" id="KW-0378">Hydrolase</keyword>
<evidence type="ECO:0000313" key="2">
    <source>
        <dbReference type="EMBL" id="MQY42718.1"/>
    </source>
</evidence>
<dbReference type="Pfam" id="PF12697">
    <property type="entry name" value="Abhydrolase_6"/>
    <property type="match status" value="1"/>
</dbReference>
<protein>
    <submittedName>
        <fullName evidence="2">Alpha/beta fold hydrolase</fullName>
    </submittedName>
</protein>
<evidence type="ECO:0000259" key="1">
    <source>
        <dbReference type="Pfam" id="PF12697"/>
    </source>
</evidence>
<accession>A0A844ATP5</accession>
<dbReference type="Gene3D" id="3.40.50.1820">
    <property type="entry name" value="alpha/beta hydrolase"/>
    <property type="match status" value="1"/>
</dbReference>
<dbReference type="Proteomes" id="UP000436694">
    <property type="component" value="Unassembled WGS sequence"/>
</dbReference>
<dbReference type="AlphaFoldDB" id="A0A844ATP5"/>
<dbReference type="InterPro" id="IPR000073">
    <property type="entry name" value="AB_hydrolase_1"/>
</dbReference>
<dbReference type="GO" id="GO:0016787">
    <property type="term" value="F:hydrolase activity"/>
    <property type="evidence" value="ECO:0007669"/>
    <property type="project" value="UniProtKB-KW"/>
</dbReference>
<dbReference type="EMBL" id="WIXK01000004">
    <property type="protein sequence ID" value="MQY42718.1"/>
    <property type="molecule type" value="Genomic_DNA"/>
</dbReference>
<dbReference type="InterPro" id="IPR029058">
    <property type="entry name" value="AB_hydrolase_fold"/>
</dbReference>
<gene>
    <name evidence="2" type="ORF">GG681_08690</name>
</gene>
<evidence type="ECO:0000313" key="3">
    <source>
        <dbReference type="Proteomes" id="UP000436694"/>
    </source>
</evidence>
<proteinExistence type="predicted"/>
<keyword evidence="3" id="KW-1185">Reference proteome</keyword>
<feature type="domain" description="AB hydrolase-1" evidence="1">
    <location>
        <begin position="5"/>
        <end position="240"/>
    </location>
</feature>
<dbReference type="SUPFAM" id="SSF53474">
    <property type="entry name" value="alpha/beta-Hydrolases"/>
    <property type="match status" value="1"/>
</dbReference>